<dbReference type="GO" id="GO:0016579">
    <property type="term" value="P:protein deubiquitination"/>
    <property type="evidence" value="ECO:0007669"/>
    <property type="project" value="InterPro"/>
</dbReference>
<dbReference type="AlphaFoldDB" id="A0A821H5G0"/>
<evidence type="ECO:0000313" key="5">
    <source>
        <dbReference type="Proteomes" id="UP000663873"/>
    </source>
</evidence>
<dbReference type="Proteomes" id="UP000663873">
    <property type="component" value="Unassembled WGS sequence"/>
</dbReference>
<dbReference type="Pfam" id="PF00443">
    <property type="entry name" value="UCH"/>
    <property type="match status" value="1"/>
</dbReference>
<protein>
    <recommendedName>
        <fullName evidence="2">ubiquitinyl hydrolase 1</fullName>
        <ecNumber evidence="2">3.4.19.12</ecNumber>
    </recommendedName>
</protein>
<name>A0A821H5G0_9BILA</name>
<evidence type="ECO:0000259" key="3">
    <source>
        <dbReference type="PROSITE" id="PS50235"/>
    </source>
</evidence>
<comment type="caution">
    <text evidence="4">The sequence shown here is derived from an EMBL/GenBank/DDBJ whole genome shotgun (WGS) entry which is preliminary data.</text>
</comment>
<dbReference type="InterPro" id="IPR028889">
    <property type="entry name" value="USP"/>
</dbReference>
<evidence type="ECO:0000256" key="1">
    <source>
        <dbReference type="ARBA" id="ARBA00000707"/>
    </source>
</evidence>
<evidence type="ECO:0000256" key="2">
    <source>
        <dbReference type="ARBA" id="ARBA00012759"/>
    </source>
</evidence>
<feature type="non-terminal residue" evidence="4">
    <location>
        <position position="87"/>
    </location>
</feature>
<dbReference type="InterPro" id="IPR038765">
    <property type="entry name" value="Papain-like_cys_pep_sf"/>
</dbReference>
<dbReference type="PROSITE" id="PS50235">
    <property type="entry name" value="USP_3"/>
    <property type="match status" value="1"/>
</dbReference>
<dbReference type="InterPro" id="IPR050185">
    <property type="entry name" value="Ub_carboxyl-term_hydrolase"/>
</dbReference>
<dbReference type="PANTHER" id="PTHR21646:SF76">
    <property type="entry name" value="UBIQUITIN CARBOXYL-TERMINAL HYDROLASE 32"/>
    <property type="match status" value="1"/>
</dbReference>
<accession>A0A821H5G0</accession>
<dbReference type="EC" id="3.4.19.12" evidence="2"/>
<reference evidence="4" key="1">
    <citation type="submission" date="2021-02" db="EMBL/GenBank/DDBJ databases">
        <authorList>
            <person name="Nowell W R."/>
        </authorList>
    </citation>
    <scope>NUCLEOTIDE SEQUENCE</scope>
</reference>
<organism evidence="4 5">
    <name type="scientific">Rotaria socialis</name>
    <dbReference type="NCBI Taxonomy" id="392032"/>
    <lineage>
        <taxon>Eukaryota</taxon>
        <taxon>Metazoa</taxon>
        <taxon>Spiralia</taxon>
        <taxon>Gnathifera</taxon>
        <taxon>Rotifera</taxon>
        <taxon>Eurotatoria</taxon>
        <taxon>Bdelloidea</taxon>
        <taxon>Philodinida</taxon>
        <taxon>Philodinidae</taxon>
        <taxon>Rotaria</taxon>
    </lineage>
</organism>
<gene>
    <name evidence="4" type="ORF">UJA718_LOCUS35094</name>
</gene>
<dbReference type="EMBL" id="CAJOBP010032451">
    <property type="protein sequence ID" value="CAF4678036.1"/>
    <property type="molecule type" value="Genomic_DNA"/>
</dbReference>
<dbReference type="GO" id="GO:0005794">
    <property type="term" value="C:Golgi apparatus"/>
    <property type="evidence" value="ECO:0007669"/>
    <property type="project" value="TreeGrafter"/>
</dbReference>
<dbReference type="SUPFAM" id="SSF54001">
    <property type="entry name" value="Cysteine proteinases"/>
    <property type="match status" value="1"/>
</dbReference>
<dbReference type="PANTHER" id="PTHR21646">
    <property type="entry name" value="UBIQUITIN CARBOXYL-TERMINAL HYDROLASE"/>
    <property type="match status" value="1"/>
</dbReference>
<feature type="domain" description="USP" evidence="3">
    <location>
        <begin position="1"/>
        <end position="54"/>
    </location>
</feature>
<dbReference type="GO" id="GO:0004843">
    <property type="term" value="F:cysteine-type deubiquitinase activity"/>
    <property type="evidence" value="ECO:0007669"/>
    <property type="project" value="UniProtKB-EC"/>
</dbReference>
<proteinExistence type="predicted"/>
<comment type="catalytic activity">
    <reaction evidence="1">
        <text>Thiol-dependent hydrolysis of ester, thioester, amide, peptide and isopeptide bonds formed by the C-terminal Gly of ubiquitin (a 76-residue protein attached to proteins as an intracellular targeting signal).</text>
        <dbReference type="EC" id="3.4.19.12"/>
    </reaction>
</comment>
<keyword evidence="5" id="KW-1185">Reference proteome</keyword>
<dbReference type="Gene3D" id="3.90.70.10">
    <property type="entry name" value="Cysteine proteinases"/>
    <property type="match status" value="1"/>
</dbReference>
<dbReference type="InterPro" id="IPR001394">
    <property type="entry name" value="Peptidase_C19_UCH"/>
</dbReference>
<evidence type="ECO:0000313" key="4">
    <source>
        <dbReference type="EMBL" id="CAF4678036.1"/>
    </source>
</evidence>
<sequence>CHYGVIGGGHYVAYVKNHTNQQWYCFNDSSCKPVSESVLEQCSSSAYLLFYERESLDHRCYMPNVEGKKQVASEFQLPGDDRWCSIM</sequence>